<protein>
    <submittedName>
        <fullName evidence="1">Uncharacterized protein</fullName>
    </submittedName>
</protein>
<gene>
    <name evidence="1" type="ORF">RO3G_01639</name>
</gene>
<organism evidence="1 2">
    <name type="scientific">Rhizopus delemar (strain RA 99-880 / ATCC MYA-4621 / FGSC 9543 / NRRL 43880)</name>
    <name type="common">Mucormycosis agent</name>
    <name type="synonym">Rhizopus arrhizus var. delemar</name>
    <dbReference type="NCBI Taxonomy" id="246409"/>
    <lineage>
        <taxon>Eukaryota</taxon>
        <taxon>Fungi</taxon>
        <taxon>Fungi incertae sedis</taxon>
        <taxon>Mucoromycota</taxon>
        <taxon>Mucoromycotina</taxon>
        <taxon>Mucoromycetes</taxon>
        <taxon>Mucorales</taxon>
        <taxon>Mucorineae</taxon>
        <taxon>Rhizopodaceae</taxon>
        <taxon>Rhizopus</taxon>
    </lineage>
</organism>
<dbReference type="EMBL" id="CH476732">
    <property type="protein sequence ID" value="EIE76935.1"/>
    <property type="molecule type" value="Genomic_DNA"/>
</dbReference>
<sequence>MRLNRKIKRPKLSFVFNVCDNNITYSWKTNMKIQTMDYTYAYEQHQERA</sequence>
<dbReference type="Proteomes" id="UP000009138">
    <property type="component" value="Unassembled WGS sequence"/>
</dbReference>
<dbReference type="AlphaFoldDB" id="I1BL55"/>
<reference evidence="1 2" key="1">
    <citation type="journal article" date="2009" name="PLoS Genet.">
        <title>Genomic analysis of the basal lineage fungus Rhizopus oryzae reveals a whole-genome duplication.</title>
        <authorList>
            <person name="Ma L.-J."/>
            <person name="Ibrahim A.S."/>
            <person name="Skory C."/>
            <person name="Grabherr M.G."/>
            <person name="Burger G."/>
            <person name="Butler M."/>
            <person name="Elias M."/>
            <person name="Idnurm A."/>
            <person name="Lang B.F."/>
            <person name="Sone T."/>
            <person name="Abe A."/>
            <person name="Calvo S.E."/>
            <person name="Corrochano L.M."/>
            <person name="Engels R."/>
            <person name="Fu J."/>
            <person name="Hansberg W."/>
            <person name="Kim J.-M."/>
            <person name="Kodira C.D."/>
            <person name="Koehrsen M.J."/>
            <person name="Liu B."/>
            <person name="Miranda-Saavedra D."/>
            <person name="O'Leary S."/>
            <person name="Ortiz-Castellanos L."/>
            <person name="Poulter R."/>
            <person name="Rodriguez-Romero J."/>
            <person name="Ruiz-Herrera J."/>
            <person name="Shen Y.-Q."/>
            <person name="Zeng Q."/>
            <person name="Galagan J."/>
            <person name="Birren B.W."/>
            <person name="Cuomo C.A."/>
            <person name="Wickes B.L."/>
        </authorList>
    </citation>
    <scope>NUCLEOTIDE SEQUENCE [LARGE SCALE GENOMIC DNA]</scope>
    <source>
        <strain evidence="2">RA 99-880 / ATCC MYA-4621 / FGSC 9543 / NRRL 43880</strain>
    </source>
</reference>
<keyword evidence="2" id="KW-1185">Reference proteome</keyword>
<dbReference type="VEuPathDB" id="FungiDB:RO3G_01639"/>
<evidence type="ECO:0000313" key="2">
    <source>
        <dbReference type="Proteomes" id="UP000009138"/>
    </source>
</evidence>
<evidence type="ECO:0000313" key="1">
    <source>
        <dbReference type="EMBL" id="EIE76935.1"/>
    </source>
</evidence>
<dbReference type="RefSeq" id="XP_067512331.1">
    <property type="nucleotide sequence ID" value="XM_067656230.1"/>
</dbReference>
<name>I1BL55_RHIO9</name>
<dbReference type="GeneID" id="93608611"/>
<dbReference type="InParanoid" id="I1BL55"/>
<accession>I1BL55</accession>
<proteinExistence type="predicted"/>